<feature type="transmembrane region" description="Helical" evidence="2">
    <location>
        <begin position="201"/>
        <end position="222"/>
    </location>
</feature>
<evidence type="ECO:0000256" key="2">
    <source>
        <dbReference type="SAM" id="Phobius"/>
    </source>
</evidence>
<evidence type="ECO:0000256" key="1">
    <source>
        <dbReference type="SAM" id="MobiDB-lite"/>
    </source>
</evidence>
<dbReference type="EMBL" id="KZ613746">
    <property type="protein sequence ID" value="PMD65444.1"/>
    <property type="molecule type" value="Genomic_DNA"/>
</dbReference>
<organism evidence="3 4">
    <name type="scientific">Hyaloscypha bicolor E</name>
    <dbReference type="NCBI Taxonomy" id="1095630"/>
    <lineage>
        <taxon>Eukaryota</taxon>
        <taxon>Fungi</taxon>
        <taxon>Dikarya</taxon>
        <taxon>Ascomycota</taxon>
        <taxon>Pezizomycotina</taxon>
        <taxon>Leotiomycetes</taxon>
        <taxon>Helotiales</taxon>
        <taxon>Hyaloscyphaceae</taxon>
        <taxon>Hyaloscypha</taxon>
        <taxon>Hyaloscypha bicolor</taxon>
    </lineage>
</organism>
<dbReference type="GeneID" id="36590546"/>
<sequence>MSRARYEPVPQREEVIILDSIQNSPYYNYNSAVPNSVSSASSVHTPSVIAPSVPSSPPPSFHTHSSPGTPRPIPSNHTGRSSGPSYAELWGVAPSTVGGETEMTMGTSNDALATIAGLKQRIEWLEESMGRLLIEKEQNPGGEETGLGGERKARDNCCMVFTDASPDLERALTQGRGNNCCVAFRSTKSDDHREQQKIRRLVVFTFLAVMLLFFGAIFISSFPNQKGPFKADDNTAETTGLKLD</sequence>
<dbReference type="AlphaFoldDB" id="A0A2J6TQZ0"/>
<evidence type="ECO:0000313" key="4">
    <source>
        <dbReference type="Proteomes" id="UP000235371"/>
    </source>
</evidence>
<keyword evidence="2" id="KW-0812">Transmembrane</keyword>
<dbReference type="Proteomes" id="UP000235371">
    <property type="component" value="Unassembled WGS sequence"/>
</dbReference>
<evidence type="ECO:0000313" key="3">
    <source>
        <dbReference type="EMBL" id="PMD65444.1"/>
    </source>
</evidence>
<keyword evidence="2" id="KW-0472">Membrane</keyword>
<name>A0A2J6TQZ0_9HELO</name>
<feature type="region of interest" description="Disordered" evidence="1">
    <location>
        <begin position="35"/>
        <end position="91"/>
    </location>
</feature>
<feature type="compositionally biased region" description="Low complexity" evidence="1">
    <location>
        <begin position="35"/>
        <end position="53"/>
    </location>
</feature>
<accession>A0A2J6TQZ0</accession>
<dbReference type="RefSeq" id="XP_024742348.1">
    <property type="nucleotide sequence ID" value="XM_024882469.1"/>
</dbReference>
<proteinExistence type="predicted"/>
<keyword evidence="2" id="KW-1133">Transmembrane helix</keyword>
<protein>
    <submittedName>
        <fullName evidence="3">Uncharacterized protein</fullName>
    </submittedName>
</protein>
<dbReference type="OrthoDB" id="3561481at2759"/>
<gene>
    <name evidence="3" type="ORF">K444DRAFT_625024</name>
</gene>
<feature type="compositionally biased region" description="Polar residues" evidence="1">
    <location>
        <begin position="75"/>
        <end position="84"/>
    </location>
</feature>
<keyword evidence="4" id="KW-1185">Reference proteome</keyword>
<reference evidence="3 4" key="1">
    <citation type="submission" date="2016-04" db="EMBL/GenBank/DDBJ databases">
        <title>A degradative enzymes factory behind the ericoid mycorrhizal symbiosis.</title>
        <authorList>
            <consortium name="DOE Joint Genome Institute"/>
            <person name="Martino E."/>
            <person name="Morin E."/>
            <person name="Grelet G."/>
            <person name="Kuo A."/>
            <person name="Kohler A."/>
            <person name="Daghino S."/>
            <person name="Barry K."/>
            <person name="Choi C."/>
            <person name="Cichocki N."/>
            <person name="Clum A."/>
            <person name="Copeland A."/>
            <person name="Hainaut M."/>
            <person name="Haridas S."/>
            <person name="Labutti K."/>
            <person name="Lindquist E."/>
            <person name="Lipzen A."/>
            <person name="Khouja H.-R."/>
            <person name="Murat C."/>
            <person name="Ohm R."/>
            <person name="Olson A."/>
            <person name="Spatafora J."/>
            <person name="Veneault-Fourrey C."/>
            <person name="Henrissat B."/>
            <person name="Grigoriev I."/>
            <person name="Martin F."/>
            <person name="Perotto S."/>
        </authorList>
    </citation>
    <scope>NUCLEOTIDE SEQUENCE [LARGE SCALE GENOMIC DNA]</scope>
    <source>
        <strain evidence="3 4">E</strain>
    </source>
</reference>
<dbReference type="InParanoid" id="A0A2J6TQZ0"/>